<dbReference type="GO" id="GO:0005525">
    <property type="term" value="F:GTP binding"/>
    <property type="evidence" value="ECO:0007669"/>
    <property type="project" value="UniProtKB-KW"/>
</dbReference>
<name>A0A8X6LII2_TRICU</name>
<dbReference type="InterPro" id="IPR003593">
    <property type="entry name" value="AAA+_ATPase"/>
</dbReference>
<dbReference type="Pfam" id="PF00448">
    <property type="entry name" value="SRP54"/>
    <property type="match status" value="1"/>
</dbReference>
<keyword evidence="6" id="KW-0342">GTP-binding</keyword>
<dbReference type="AlphaFoldDB" id="A0A8X6LII2"/>
<dbReference type="GO" id="GO:0005886">
    <property type="term" value="C:plasma membrane"/>
    <property type="evidence" value="ECO:0007669"/>
    <property type="project" value="UniProtKB-SubCell"/>
</dbReference>
<dbReference type="NCBIfam" id="TIGR00064">
    <property type="entry name" value="ftsY"/>
    <property type="match status" value="1"/>
</dbReference>
<dbReference type="SUPFAM" id="SSF52540">
    <property type="entry name" value="P-loop containing nucleoside triphosphate hydrolases"/>
    <property type="match status" value="1"/>
</dbReference>
<organism evidence="11 12">
    <name type="scientific">Trichonephila clavata</name>
    <name type="common">Joro spider</name>
    <name type="synonym">Nephila clavata</name>
    <dbReference type="NCBI Taxonomy" id="2740835"/>
    <lineage>
        <taxon>Eukaryota</taxon>
        <taxon>Metazoa</taxon>
        <taxon>Ecdysozoa</taxon>
        <taxon>Arthropoda</taxon>
        <taxon>Chelicerata</taxon>
        <taxon>Arachnida</taxon>
        <taxon>Araneae</taxon>
        <taxon>Araneomorphae</taxon>
        <taxon>Entelegynae</taxon>
        <taxon>Araneoidea</taxon>
        <taxon>Nephilidae</taxon>
        <taxon>Trichonephila</taxon>
    </lineage>
</organism>
<reference evidence="11" key="1">
    <citation type="submission" date="2020-07" db="EMBL/GenBank/DDBJ databases">
        <title>Multicomponent nature underlies the extraordinary mechanical properties of spider dragline silk.</title>
        <authorList>
            <person name="Kono N."/>
            <person name="Nakamura H."/>
            <person name="Mori M."/>
            <person name="Yoshida Y."/>
            <person name="Ohtoshi R."/>
            <person name="Malay A.D."/>
            <person name="Moran D.A.P."/>
            <person name="Tomita M."/>
            <person name="Numata K."/>
            <person name="Arakawa K."/>
        </authorList>
    </citation>
    <scope>NUCLEOTIDE SEQUENCE</scope>
</reference>
<evidence type="ECO:0000259" key="10">
    <source>
        <dbReference type="SMART" id="SM00962"/>
    </source>
</evidence>
<keyword evidence="3" id="KW-1003">Cell membrane</keyword>
<keyword evidence="12" id="KW-1185">Reference proteome</keyword>
<comment type="caution">
    <text evidence="11">The sequence shown here is derived from an EMBL/GenBank/DDBJ whole genome shotgun (WGS) entry which is preliminary data.</text>
</comment>
<evidence type="ECO:0000313" key="12">
    <source>
        <dbReference type="Proteomes" id="UP000887116"/>
    </source>
</evidence>
<dbReference type="SMART" id="SM00962">
    <property type="entry name" value="SRP54"/>
    <property type="match status" value="1"/>
</dbReference>
<evidence type="ECO:0000259" key="9">
    <source>
        <dbReference type="SMART" id="SM00382"/>
    </source>
</evidence>
<sequence>MDIGHKTSKLIIDRLTSIKFDKEVEHNIISQQLMNEIEAILSPVVQPLILNKKPHIIMVCGVNGNGKTTTIGKLAYKYKEMGKSVMLVACDTFRAAASEQLNIWAERSDCLIVTGEYGSDSASVAYRAVSQAIKDNVDVVLIDTAGRLQNNVNLMEELSKIYRTIKKLDDTAPHDVILVLDATTGQNAYSQLEAFSKMVNVTGLIVTKLDGTAKGGVVIGLAEAYKIKLHAIGIGENIEDLREFTSKEFAEALFNCN</sequence>
<evidence type="ECO:0000256" key="1">
    <source>
        <dbReference type="ARBA" id="ARBA00004413"/>
    </source>
</evidence>
<gene>
    <name evidence="11" type="primary">ftsY</name>
    <name evidence="11" type="ORF">TNCT_388781</name>
</gene>
<dbReference type="OrthoDB" id="6688196at2759"/>
<dbReference type="CDD" id="cd17874">
    <property type="entry name" value="FtsY"/>
    <property type="match status" value="1"/>
</dbReference>
<dbReference type="EMBL" id="BMAO01016439">
    <property type="protein sequence ID" value="GFR08529.1"/>
    <property type="molecule type" value="Genomic_DNA"/>
</dbReference>
<keyword evidence="7" id="KW-0472">Membrane</keyword>
<feature type="domain" description="AAA+ ATPase" evidence="9">
    <location>
        <begin position="53"/>
        <end position="239"/>
    </location>
</feature>
<keyword evidence="4" id="KW-0547">Nucleotide-binding</keyword>
<dbReference type="InterPro" id="IPR027417">
    <property type="entry name" value="P-loop_NTPase"/>
</dbReference>
<comment type="similarity">
    <text evidence="2">Belongs to the GTP-binding SRP family.</text>
</comment>
<dbReference type="PANTHER" id="PTHR43134">
    <property type="entry name" value="SIGNAL RECOGNITION PARTICLE RECEPTOR SUBUNIT ALPHA"/>
    <property type="match status" value="1"/>
</dbReference>
<evidence type="ECO:0000256" key="8">
    <source>
        <dbReference type="ARBA" id="ARBA00023170"/>
    </source>
</evidence>
<protein>
    <submittedName>
        <fullName evidence="11">Signal recognition particle receptor FtsY</fullName>
    </submittedName>
</protein>
<dbReference type="Proteomes" id="UP000887116">
    <property type="component" value="Unassembled WGS sequence"/>
</dbReference>
<dbReference type="GO" id="GO:0003924">
    <property type="term" value="F:GTPase activity"/>
    <property type="evidence" value="ECO:0007669"/>
    <property type="project" value="TreeGrafter"/>
</dbReference>
<dbReference type="GO" id="GO:0005047">
    <property type="term" value="F:signal recognition particle binding"/>
    <property type="evidence" value="ECO:0007669"/>
    <property type="project" value="TreeGrafter"/>
</dbReference>
<dbReference type="FunFam" id="3.40.50.300:FF:000053">
    <property type="entry name" value="Signal recognition particle receptor FtsY"/>
    <property type="match status" value="1"/>
</dbReference>
<evidence type="ECO:0000256" key="7">
    <source>
        <dbReference type="ARBA" id="ARBA00023136"/>
    </source>
</evidence>
<proteinExistence type="inferred from homology"/>
<dbReference type="SMART" id="SM00382">
    <property type="entry name" value="AAA"/>
    <property type="match status" value="1"/>
</dbReference>
<evidence type="ECO:0000313" key="11">
    <source>
        <dbReference type="EMBL" id="GFR08529.1"/>
    </source>
</evidence>
<evidence type="ECO:0000256" key="2">
    <source>
        <dbReference type="ARBA" id="ARBA00008531"/>
    </source>
</evidence>
<comment type="subcellular location">
    <subcellularLocation>
        <location evidence="1">Cell membrane</location>
        <topology evidence="1">Peripheral membrane protein</topology>
        <orientation evidence="1">Cytoplasmic side</orientation>
    </subcellularLocation>
</comment>
<evidence type="ECO:0000256" key="3">
    <source>
        <dbReference type="ARBA" id="ARBA00022475"/>
    </source>
</evidence>
<dbReference type="Gene3D" id="3.40.50.300">
    <property type="entry name" value="P-loop containing nucleotide triphosphate hydrolases"/>
    <property type="match status" value="1"/>
</dbReference>
<dbReference type="PANTHER" id="PTHR43134:SF1">
    <property type="entry name" value="SIGNAL RECOGNITION PARTICLE RECEPTOR SUBUNIT ALPHA"/>
    <property type="match status" value="1"/>
</dbReference>
<keyword evidence="8 11" id="KW-0675">Receptor</keyword>
<feature type="domain" description="SRP54-type proteins GTP-binding" evidence="10">
    <location>
        <begin position="54"/>
        <end position="255"/>
    </location>
</feature>
<dbReference type="InterPro" id="IPR000897">
    <property type="entry name" value="SRP54_GTPase_dom"/>
</dbReference>
<accession>A0A8X6LII2</accession>
<evidence type="ECO:0000256" key="6">
    <source>
        <dbReference type="ARBA" id="ARBA00023134"/>
    </source>
</evidence>
<dbReference type="InterPro" id="IPR004390">
    <property type="entry name" value="SR_rcpt_FtsY"/>
</dbReference>
<keyword evidence="5" id="KW-0378">Hydrolase</keyword>
<evidence type="ECO:0000256" key="4">
    <source>
        <dbReference type="ARBA" id="ARBA00022741"/>
    </source>
</evidence>
<dbReference type="GO" id="GO:0006614">
    <property type="term" value="P:SRP-dependent cotranslational protein targeting to membrane"/>
    <property type="evidence" value="ECO:0007669"/>
    <property type="project" value="InterPro"/>
</dbReference>
<evidence type="ECO:0000256" key="5">
    <source>
        <dbReference type="ARBA" id="ARBA00022801"/>
    </source>
</evidence>